<dbReference type="EMBL" id="AC150440">
    <property type="protein sequence ID" value="ABD32826.1"/>
    <property type="molecule type" value="Genomic_DNA"/>
</dbReference>
<sequence length="80" mass="9280">MVLATTTITGSALKWWCWWSPRHPGVSWNTFTIALLWRFKPEDRCILLVVDDNEEEPDQESSPLMKLDDSCEELNDVLKA</sequence>
<organism evidence="1">
    <name type="scientific">Medicago truncatula</name>
    <name type="common">Barrel medic</name>
    <name type="synonym">Medicago tribuloides</name>
    <dbReference type="NCBI Taxonomy" id="3880"/>
    <lineage>
        <taxon>Eukaryota</taxon>
        <taxon>Viridiplantae</taxon>
        <taxon>Streptophyta</taxon>
        <taxon>Embryophyta</taxon>
        <taxon>Tracheophyta</taxon>
        <taxon>Spermatophyta</taxon>
        <taxon>Magnoliopsida</taxon>
        <taxon>eudicotyledons</taxon>
        <taxon>Gunneridae</taxon>
        <taxon>Pentapetalae</taxon>
        <taxon>rosids</taxon>
        <taxon>fabids</taxon>
        <taxon>Fabales</taxon>
        <taxon>Fabaceae</taxon>
        <taxon>Papilionoideae</taxon>
        <taxon>50 kb inversion clade</taxon>
        <taxon>NPAAA clade</taxon>
        <taxon>Hologalegina</taxon>
        <taxon>IRL clade</taxon>
        <taxon>Trifolieae</taxon>
        <taxon>Medicago</taxon>
    </lineage>
</organism>
<name>Q2HTK0_MEDTR</name>
<protein>
    <submittedName>
        <fullName evidence="1">Uncharacterized protein</fullName>
    </submittedName>
</protein>
<reference evidence="1" key="2">
    <citation type="submission" date="2007-03" db="EMBL/GenBank/DDBJ databases">
        <authorList>
            <consortium name="The International Medicago Genome Annotation Group"/>
        </authorList>
    </citation>
    <scope>NUCLEOTIDE SEQUENCE</scope>
</reference>
<gene>
    <name evidence="1" type="ORF">MtrDRAFT_AC150440g11v2</name>
</gene>
<evidence type="ECO:0000313" key="1">
    <source>
        <dbReference type="EMBL" id="ABD32826.1"/>
    </source>
</evidence>
<dbReference type="AlphaFoldDB" id="Q2HTK0"/>
<reference evidence="1" key="1">
    <citation type="submission" date="2004-11" db="EMBL/GenBank/DDBJ databases">
        <authorList>
            <person name="Town C.D."/>
        </authorList>
    </citation>
    <scope>NUCLEOTIDE SEQUENCE</scope>
</reference>
<accession>Q2HTK0</accession>
<proteinExistence type="predicted"/>